<evidence type="ECO:0000256" key="1">
    <source>
        <dbReference type="SAM" id="Phobius"/>
    </source>
</evidence>
<reference evidence="2" key="1">
    <citation type="submission" date="2022-08" db="EMBL/GenBank/DDBJ databases">
        <title>Genome sequencing of akame (Lates japonicus).</title>
        <authorList>
            <person name="Hashiguchi Y."/>
            <person name="Takahashi H."/>
        </authorList>
    </citation>
    <scope>NUCLEOTIDE SEQUENCE</scope>
    <source>
        <strain evidence="2">Kochi</strain>
    </source>
</reference>
<accession>A0AAD3MG67</accession>
<name>A0AAD3MG67_LATJO</name>
<keyword evidence="3" id="KW-1185">Reference proteome</keyword>
<evidence type="ECO:0000313" key="2">
    <source>
        <dbReference type="EMBL" id="GLD53332.1"/>
    </source>
</evidence>
<organism evidence="2 3">
    <name type="scientific">Lates japonicus</name>
    <name type="common">Japanese lates</name>
    <dbReference type="NCBI Taxonomy" id="270547"/>
    <lineage>
        <taxon>Eukaryota</taxon>
        <taxon>Metazoa</taxon>
        <taxon>Chordata</taxon>
        <taxon>Craniata</taxon>
        <taxon>Vertebrata</taxon>
        <taxon>Euteleostomi</taxon>
        <taxon>Actinopterygii</taxon>
        <taxon>Neopterygii</taxon>
        <taxon>Teleostei</taxon>
        <taxon>Neoteleostei</taxon>
        <taxon>Acanthomorphata</taxon>
        <taxon>Carangaria</taxon>
        <taxon>Carangaria incertae sedis</taxon>
        <taxon>Centropomidae</taxon>
        <taxon>Lates</taxon>
    </lineage>
</organism>
<dbReference type="Proteomes" id="UP001279410">
    <property type="component" value="Unassembled WGS sequence"/>
</dbReference>
<keyword evidence="1" id="KW-0812">Transmembrane</keyword>
<dbReference type="AlphaFoldDB" id="A0AAD3MG67"/>
<comment type="caution">
    <text evidence="2">The sequence shown here is derived from an EMBL/GenBank/DDBJ whole genome shotgun (WGS) entry which is preliminary data.</text>
</comment>
<sequence length="93" mass="10078">MAETSSSQPYWIRDAQHPDGYFDLPLSAALTSETMPGGVLDFSSPSLAGLGLPCSSSGPPCPIIPAVVYFSLFFFCNARAIYKMCAWMYLASR</sequence>
<keyword evidence="1" id="KW-0472">Membrane</keyword>
<protein>
    <submittedName>
        <fullName evidence="2">LHFPL tetraspan subfamily member 5 protein</fullName>
    </submittedName>
</protein>
<evidence type="ECO:0000313" key="3">
    <source>
        <dbReference type="Proteomes" id="UP001279410"/>
    </source>
</evidence>
<proteinExistence type="predicted"/>
<dbReference type="EMBL" id="BRZM01000017">
    <property type="protein sequence ID" value="GLD53332.1"/>
    <property type="molecule type" value="Genomic_DNA"/>
</dbReference>
<gene>
    <name evidence="2" type="ORF">AKAME5_000609500</name>
</gene>
<feature type="transmembrane region" description="Helical" evidence="1">
    <location>
        <begin position="63"/>
        <end position="82"/>
    </location>
</feature>
<keyword evidence="1" id="KW-1133">Transmembrane helix</keyword>